<dbReference type="KEGG" id="pfj:MYCFIDRAFT_211064"/>
<dbReference type="Proteomes" id="UP000016932">
    <property type="component" value="Unassembled WGS sequence"/>
</dbReference>
<accession>M3B766</accession>
<evidence type="ECO:0000313" key="1">
    <source>
        <dbReference type="EMBL" id="EME85162.1"/>
    </source>
</evidence>
<reference evidence="1 2" key="1">
    <citation type="journal article" date="2012" name="PLoS Pathog.">
        <title>Diverse lifestyles and strategies of plant pathogenesis encoded in the genomes of eighteen Dothideomycetes fungi.</title>
        <authorList>
            <person name="Ohm R.A."/>
            <person name="Feau N."/>
            <person name="Henrissat B."/>
            <person name="Schoch C.L."/>
            <person name="Horwitz B.A."/>
            <person name="Barry K.W."/>
            <person name="Condon B.J."/>
            <person name="Copeland A.C."/>
            <person name="Dhillon B."/>
            <person name="Glaser F."/>
            <person name="Hesse C.N."/>
            <person name="Kosti I."/>
            <person name="LaButti K."/>
            <person name="Lindquist E.A."/>
            <person name="Lucas S."/>
            <person name="Salamov A.A."/>
            <person name="Bradshaw R.E."/>
            <person name="Ciuffetti L."/>
            <person name="Hamelin R.C."/>
            <person name="Kema G.H.J."/>
            <person name="Lawrence C."/>
            <person name="Scott J.A."/>
            <person name="Spatafora J.W."/>
            <person name="Turgeon B.G."/>
            <person name="de Wit P.J.G.M."/>
            <person name="Zhong S."/>
            <person name="Goodwin S.B."/>
            <person name="Grigoriev I.V."/>
        </authorList>
    </citation>
    <scope>NUCLEOTIDE SEQUENCE [LARGE SCALE GENOMIC DNA]</scope>
    <source>
        <strain evidence="1 2">CIRAD86</strain>
    </source>
</reference>
<organism evidence="1 2">
    <name type="scientific">Pseudocercospora fijiensis (strain CIRAD86)</name>
    <name type="common">Black leaf streak disease fungus</name>
    <name type="synonym">Mycosphaerella fijiensis</name>
    <dbReference type="NCBI Taxonomy" id="383855"/>
    <lineage>
        <taxon>Eukaryota</taxon>
        <taxon>Fungi</taxon>
        <taxon>Dikarya</taxon>
        <taxon>Ascomycota</taxon>
        <taxon>Pezizomycotina</taxon>
        <taxon>Dothideomycetes</taxon>
        <taxon>Dothideomycetidae</taxon>
        <taxon>Mycosphaerellales</taxon>
        <taxon>Mycosphaerellaceae</taxon>
        <taxon>Pseudocercospora</taxon>
    </lineage>
</organism>
<dbReference type="EMBL" id="KB446557">
    <property type="protein sequence ID" value="EME85162.1"/>
    <property type="molecule type" value="Genomic_DNA"/>
</dbReference>
<dbReference type="RefSeq" id="XP_007925626.1">
    <property type="nucleotide sequence ID" value="XM_007927435.1"/>
</dbReference>
<evidence type="ECO:0000313" key="2">
    <source>
        <dbReference type="Proteomes" id="UP000016932"/>
    </source>
</evidence>
<gene>
    <name evidence="1" type="ORF">MYCFIDRAFT_211064</name>
</gene>
<name>M3B766_PSEFD</name>
<dbReference type="AlphaFoldDB" id="M3B766"/>
<dbReference type="GeneID" id="19337295"/>
<dbReference type="HOGENOM" id="CLU_1897120_0_0_1"/>
<keyword evidence="2" id="KW-1185">Reference proteome</keyword>
<sequence>MQRSGLVHATAYLKPDNRSKYTSTKPRLSRALYISTTTTTAATKSPYITEYIPVSTAAMRIPRFIPTRLLVRIEGPVVEDACLFQRSRTVPRLALFPLHLEIFFCPDVLMASRRSRCYREDAALITVHGRQHTE</sequence>
<dbReference type="VEuPathDB" id="FungiDB:MYCFIDRAFT_211064"/>
<proteinExistence type="predicted"/>
<protein>
    <submittedName>
        <fullName evidence="1">Uncharacterized protein</fullName>
    </submittedName>
</protein>